<keyword evidence="2" id="KW-0378">Hydrolase</keyword>
<dbReference type="Gene3D" id="2.30.120.10">
    <property type="match status" value="1"/>
</dbReference>
<dbReference type="Pfam" id="PF01804">
    <property type="entry name" value="Penicil_amidase"/>
    <property type="match status" value="1"/>
</dbReference>
<evidence type="ECO:0000256" key="2">
    <source>
        <dbReference type="ARBA" id="ARBA00022801"/>
    </source>
</evidence>
<feature type="active site" description="Nucleophile" evidence="4">
    <location>
        <position position="250"/>
    </location>
</feature>
<dbReference type="Gene3D" id="1.10.1400.10">
    <property type="match status" value="1"/>
</dbReference>
<comment type="caution">
    <text evidence="6">The sequence shown here is derived from an EMBL/GenBank/DDBJ whole genome shotgun (WGS) entry which is preliminary data.</text>
</comment>
<dbReference type="InterPro" id="IPR029055">
    <property type="entry name" value="Ntn_hydrolases_N"/>
</dbReference>
<comment type="cofactor">
    <cofactor evidence="5">
        <name>Ca(2+)</name>
        <dbReference type="ChEBI" id="CHEBI:29108"/>
    </cofactor>
    <text evidence="5">Binds 1 Ca(2+) ion per dimer.</text>
</comment>
<dbReference type="InterPro" id="IPR023343">
    <property type="entry name" value="Penicillin_amidase_dom1"/>
</dbReference>
<keyword evidence="3" id="KW-0865">Zymogen</keyword>
<evidence type="ECO:0000256" key="3">
    <source>
        <dbReference type="ARBA" id="ARBA00023145"/>
    </source>
</evidence>
<name>A0A845QC84_9HYPH</name>
<evidence type="ECO:0000256" key="1">
    <source>
        <dbReference type="ARBA" id="ARBA00006586"/>
    </source>
</evidence>
<accession>A0A845QC84</accession>
<dbReference type="PIRSF" id="PIRSF001227">
    <property type="entry name" value="Pen_acylase"/>
    <property type="match status" value="1"/>
</dbReference>
<dbReference type="SUPFAM" id="SSF56235">
    <property type="entry name" value="N-terminal nucleophile aminohydrolases (Ntn hydrolases)"/>
    <property type="match status" value="1"/>
</dbReference>
<protein>
    <submittedName>
        <fullName evidence="6">Penicillin acylase family protein</fullName>
    </submittedName>
</protein>
<dbReference type="InterPro" id="IPR002692">
    <property type="entry name" value="S45"/>
</dbReference>
<dbReference type="Gene3D" id="3.60.20.10">
    <property type="entry name" value="Glutamine Phosphoribosylpyrophosphate, subunit 1, domain 1"/>
    <property type="match status" value="1"/>
</dbReference>
<dbReference type="PANTHER" id="PTHR34218:SF4">
    <property type="entry name" value="ACYL-HOMOSERINE LACTONE ACYLASE QUIP"/>
    <property type="match status" value="1"/>
</dbReference>
<dbReference type="RefSeq" id="WP_160587707.1">
    <property type="nucleotide sequence ID" value="NZ_BMHN01000001.1"/>
</dbReference>
<evidence type="ECO:0000313" key="7">
    <source>
        <dbReference type="Proteomes" id="UP000470384"/>
    </source>
</evidence>
<evidence type="ECO:0000256" key="4">
    <source>
        <dbReference type="PIRSR" id="PIRSR001227-1"/>
    </source>
</evidence>
<organism evidence="6 7">
    <name type="scientific">Pyruvatibacter mobilis</name>
    <dbReference type="NCBI Taxonomy" id="1712261"/>
    <lineage>
        <taxon>Bacteria</taxon>
        <taxon>Pseudomonadati</taxon>
        <taxon>Pseudomonadota</taxon>
        <taxon>Alphaproteobacteria</taxon>
        <taxon>Hyphomicrobiales</taxon>
        <taxon>Parvibaculaceae</taxon>
        <taxon>Pyruvatibacter</taxon>
    </lineage>
</organism>
<keyword evidence="5" id="KW-0106">Calcium</keyword>
<dbReference type="AlphaFoldDB" id="A0A845QC84"/>
<dbReference type="InterPro" id="IPR014395">
    <property type="entry name" value="Pen/GL7ACA/AHL_acylase"/>
</dbReference>
<dbReference type="InterPro" id="IPR043146">
    <property type="entry name" value="Penicillin_amidase_N_B-knob"/>
</dbReference>
<feature type="binding site" evidence="5">
    <location>
        <position position="322"/>
    </location>
    <ligand>
        <name>Ca(2+)</name>
        <dbReference type="ChEBI" id="CHEBI:29108"/>
    </ligand>
</feature>
<dbReference type="PANTHER" id="PTHR34218">
    <property type="entry name" value="PEPTIDASE S45 PENICILLIN AMIDASE"/>
    <property type="match status" value="1"/>
</dbReference>
<dbReference type="Proteomes" id="UP000470384">
    <property type="component" value="Unassembled WGS sequence"/>
</dbReference>
<reference evidence="6 7" key="1">
    <citation type="journal article" date="2016" name="Int. J. Syst. Evol. Microbiol.">
        <title>Pyruvatibacter mobilis gen. nov., sp. nov., a marine bacterium from the culture broth of Picochlorum sp. 122.</title>
        <authorList>
            <person name="Wang G."/>
            <person name="Tang M."/>
            <person name="Wu H."/>
            <person name="Dai S."/>
            <person name="Li T."/>
            <person name="Chen C."/>
            <person name="He H."/>
            <person name="Fan J."/>
            <person name="Xiang W."/>
            <person name="Li X."/>
        </authorList>
    </citation>
    <scope>NUCLEOTIDE SEQUENCE [LARGE SCALE GENOMIC DNA]</scope>
    <source>
        <strain evidence="6 7">GYP-11</strain>
    </source>
</reference>
<gene>
    <name evidence="6" type="ORF">GTQ45_08725</name>
</gene>
<keyword evidence="7" id="KW-1185">Reference proteome</keyword>
<sequence>MFAKIIRWGGITITALLTLVALLILNLIGLSQRALPDYDGKATVNGVTAPVDIVRDEYAIPHIFAQSDADAAYALGYAHAQDRLWQMELFRRVVQGRLSEIFGAPALPADRVIRTLDMYGHADRSLDDLSPELRSMLDAYARGVNTYIEASDRPLPPEFQMLWHEPEPWQPADSVGLVKLLAAGLSGNAFSEILRTRLMEVLSDEELETFDPPYDTDSKPAIRDMARLYRTLGLERILAAIPDTGPPGASNNWVVDGTWTKSGKPLLANDPHLGMLAPSIWYAAHMSADGANIIGVTIPGIPSIILGRNDYIAWGFTNTGPDTQDLVIEEANPDAPSQYRTPQGWQDFTTREETIRVRLGEDETLTIRETRNGPVLDALADTVDDVVKDGHVVALRWTALTSEDTTIEAGYRFTKARSVTEFFEATRLHVSPMQSMVVADTEGNIGMIAPARVPLRGEAHSTGGLLPASGATAADEWQGLVPHAGLPQIINPAHGYIATANNKIIPDDFLYYISSSWDAPYRANRIEEMIEAKRDHDVASFEAILADNKSQMAEKLTPYFTSVEPETDQMAEAQNLLRNWDARMERDASQPLIFHAALRRLHASLYADELGELADSASRRRETFILNALSGSDPTAAKWCDDRLTPEPEHCTDVVRKALAAGLNDLNALYGTDMSTWRWGKAHPVINNHLPFGFVPVLRDIFNIERESAGGPYTVNRGQTGSSTDRPFANVHAAGYRAVFDFNDLDNSVFIISTGQSGNPTSPWYDTFATLWADGEHVPMITERSQIEANAIGTLRLMPGTDL</sequence>
<proteinExistence type="inferred from homology"/>
<dbReference type="Gene3D" id="1.10.439.10">
    <property type="entry name" value="Penicillin Amidohydrolase, domain 1"/>
    <property type="match status" value="1"/>
</dbReference>
<dbReference type="GeneID" id="300654519"/>
<dbReference type="GO" id="GO:0017000">
    <property type="term" value="P:antibiotic biosynthetic process"/>
    <property type="evidence" value="ECO:0007669"/>
    <property type="project" value="InterPro"/>
</dbReference>
<feature type="binding site" evidence="5">
    <location>
        <position position="192"/>
    </location>
    <ligand>
        <name>Ca(2+)</name>
        <dbReference type="ChEBI" id="CHEBI:29108"/>
    </ligand>
</feature>
<dbReference type="OrthoDB" id="9760084at2"/>
<dbReference type="GO" id="GO:0016811">
    <property type="term" value="F:hydrolase activity, acting on carbon-nitrogen (but not peptide) bonds, in linear amides"/>
    <property type="evidence" value="ECO:0007669"/>
    <property type="project" value="InterPro"/>
</dbReference>
<evidence type="ECO:0000313" key="6">
    <source>
        <dbReference type="EMBL" id="NBG95816.1"/>
    </source>
</evidence>
<dbReference type="CDD" id="cd03747">
    <property type="entry name" value="Ntn_PGA_like"/>
    <property type="match status" value="1"/>
</dbReference>
<comment type="similarity">
    <text evidence="1">Belongs to the peptidase S45 family.</text>
</comment>
<evidence type="ECO:0000256" key="5">
    <source>
        <dbReference type="PIRSR" id="PIRSR001227-2"/>
    </source>
</evidence>
<dbReference type="EMBL" id="WXYQ01000006">
    <property type="protein sequence ID" value="NBG95816.1"/>
    <property type="molecule type" value="Genomic_DNA"/>
</dbReference>
<feature type="binding site" evidence="5">
    <location>
        <position position="325"/>
    </location>
    <ligand>
        <name>Ca(2+)</name>
        <dbReference type="ChEBI" id="CHEBI:29108"/>
    </ligand>
</feature>
<dbReference type="InterPro" id="IPR043147">
    <property type="entry name" value="Penicillin_amidase_A-knob"/>
</dbReference>
<dbReference type="GO" id="GO:0046872">
    <property type="term" value="F:metal ion binding"/>
    <property type="evidence" value="ECO:0007669"/>
    <property type="project" value="UniProtKB-KW"/>
</dbReference>
<keyword evidence="5" id="KW-0479">Metal-binding</keyword>